<evidence type="ECO:0000313" key="3">
    <source>
        <dbReference type="Proteomes" id="UP000030661"/>
    </source>
</evidence>
<name>A0A0S6WAW1_VECG1</name>
<evidence type="ECO:0000256" key="1">
    <source>
        <dbReference type="SAM" id="Phobius"/>
    </source>
</evidence>
<dbReference type="Proteomes" id="UP000030661">
    <property type="component" value="Unassembled WGS sequence"/>
</dbReference>
<reference evidence="2 3" key="1">
    <citation type="journal article" date="2015" name="PeerJ">
        <title>First genomic representation of candidate bacterial phylum KSB3 points to enhanced environmental sensing as a trigger of wastewater bulking.</title>
        <authorList>
            <person name="Sekiguchi Y."/>
            <person name="Ohashi A."/>
            <person name="Parks D.H."/>
            <person name="Yamauchi T."/>
            <person name="Tyson G.W."/>
            <person name="Hugenholtz P."/>
        </authorList>
    </citation>
    <scope>NUCLEOTIDE SEQUENCE [LARGE SCALE GENOMIC DNA]</scope>
</reference>
<feature type="transmembrane region" description="Helical" evidence="1">
    <location>
        <begin position="402"/>
        <end position="423"/>
    </location>
</feature>
<dbReference type="eggNOG" id="COG1971">
    <property type="taxonomic scope" value="Bacteria"/>
</dbReference>
<feature type="transmembrane region" description="Helical" evidence="1">
    <location>
        <begin position="99"/>
        <end position="118"/>
    </location>
</feature>
<evidence type="ECO:0000313" key="2">
    <source>
        <dbReference type="EMBL" id="GAK55046.1"/>
    </source>
</evidence>
<feature type="transmembrane region" description="Helical" evidence="1">
    <location>
        <begin position="435"/>
        <end position="456"/>
    </location>
</feature>
<keyword evidence="1" id="KW-0472">Membrane</keyword>
<keyword evidence="3" id="KW-1185">Reference proteome</keyword>
<feature type="transmembrane region" description="Helical" evidence="1">
    <location>
        <begin position="354"/>
        <end position="374"/>
    </location>
</feature>
<dbReference type="EMBL" id="DF820463">
    <property type="protein sequence ID" value="GAK55046.1"/>
    <property type="molecule type" value="Genomic_DNA"/>
</dbReference>
<keyword evidence="1" id="KW-0812">Transmembrane</keyword>
<dbReference type="InterPro" id="IPR013783">
    <property type="entry name" value="Ig-like_fold"/>
</dbReference>
<accession>A0A0S6WAW1</accession>
<proteinExistence type="predicted"/>
<gene>
    <name evidence="2" type="ORF">U27_01877</name>
</gene>
<sequence length="856" mass="97199">MRLLTTHLLLLLCFTLIACVLLYPLPLYLSNGLLAAQSGDPLLQIWVIQWNIHKLTSSLTNYFDANIFYPYSNTFAYHDHLFVLSVLGLPIFTLTHNPILTYNLLLILSFVLSAYGMYLFTHELTGNGDAAFLAGLIFGFLPYRFAHLDHLNLLSIQWLPLCLLFLTRYLFLKQRTTAKVACLLAGFWSCYLLQVLTSFNYLFMLTYIIGIVLVGTLVFQWKYAFRLRATTEIFAFRTRREMLLFIAGGCLVGLLLLPFGLPYFRANQEMGFQRTLEEATLLSARIQDYLVAPQENLLYGKLTQRFASPTSPFPREQILFGGLIPTILAIWGVVSMFVKLKLHDRFQRFQIVRLTYLVLLLIAALLSLGPFFVFQGKTLSLPYLWLYHIVPGFQSMRVPARFAVLVFFAMAVLAALGMTQILTSLQRHRWFSWPTLKQTVLTGVVSSLILLEYASLSKPLSFYPGTQETIPAVYRWLAQQPEDIRIIELPLDSVKANFEYTYYSTFHWKRLVNGRSAFIPEGTNYLFNAMQTFPSEISVNVLKTLGVHYIIVHTAQLAQAFLSSLPQELEIIQQFGDDLVLTMSDRDSEAWENSGKFVTHILAAQPVIPSMLRPGEMATGAIELHPQASPFCTLPYQRAHIDLEWTAQNGERFTDTREIQFPILIEQDASIALTFVPPGKSGEYELTVQTKHPLFMEHTQSFPVTVSAEIPDSRHPGKLLADFLKIELPDVGESGKLLPIRVIVRNSGDTLWKADVQNRTHPVGEVHLAVTDWRERTSGESLKVHFPQLLLSRGFLPYDVAPGEEVRIDMLLRTPEVAGEFEVELDMVSELIQWFSTSGSATMTQKITLKEVGSKE</sequence>
<feature type="transmembrane region" description="Helical" evidence="1">
    <location>
        <begin position="202"/>
        <end position="221"/>
    </location>
</feature>
<protein>
    <submittedName>
        <fullName evidence="2">Uncharacterized protein</fullName>
    </submittedName>
</protein>
<dbReference type="PROSITE" id="PS51257">
    <property type="entry name" value="PROKAR_LIPOPROTEIN"/>
    <property type="match status" value="1"/>
</dbReference>
<dbReference type="AlphaFoldDB" id="A0A0S6WAW1"/>
<feature type="transmembrane region" description="Helical" evidence="1">
    <location>
        <begin position="178"/>
        <end position="196"/>
    </location>
</feature>
<feature type="transmembrane region" description="Helical" evidence="1">
    <location>
        <begin position="152"/>
        <end position="171"/>
    </location>
</feature>
<feature type="transmembrane region" description="Helical" evidence="1">
    <location>
        <begin position="318"/>
        <end position="342"/>
    </location>
</feature>
<dbReference type="STRING" id="1499967.U27_01877"/>
<keyword evidence="1" id="KW-1133">Transmembrane helix</keyword>
<dbReference type="Gene3D" id="2.60.40.10">
    <property type="entry name" value="Immunoglobulins"/>
    <property type="match status" value="1"/>
</dbReference>
<dbReference type="HOGENOM" id="CLU_333624_0_0_0"/>
<organism evidence="2 3">
    <name type="scientific">Vecturithrix granuli</name>
    <dbReference type="NCBI Taxonomy" id="1499967"/>
    <lineage>
        <taxon>Bacteria</taxon>
        <taxon>Candidatus Moduliflexota</taxon>
        <taxon>Candidatus Vecturitrichia</taxon>
        <taxon>Candidatus Vecturitrichales</taxon>
        <taxon>Candidatus Vecturitrichaceae</taxon>
        <taxon>Candidatus Vecturithrix</taxon>
    </lineage>
</organism>
<feature type="transmembrane region" description="Helical" evidence="1">
    <location>
        <begin position="242"/>
        <end position="264"/>
    </location>
</feature>